<keyword evidence="3" id="KW-1185">Reference proteome</keyword>
<dbReference type="InterPro" id="IPR001245">
    <property type="entry name" value="Ser-Thr/Tyr_kinase_cat_dom"/>
</dbReference>
<name>A0A9N9AX16_9GLOM</name>
<proteinExistence type="predicted"/>
<protein>
    <submittedName>
        <fullName evidence="2">9910_t:CDS:1</fullName>
    </submittedName>
</protein>
<evidence type="ECO:0000313" key="2">
    <source>
        <dbReference type="EMBL" id="CAG8544692.1"/>
    </source>
</evidence>
<dbReference type="OrthoDB" id="2442372at2759"/>
<dbReference type="PROSITE" id="PS50011">
    <property type="entry name" value="PROTEIN_KINASE_DOM"/>
    <property type="match status" value="1"/>
</dbReference>
<reference evidence="2" key="1">
    <citation type="submission" date="2021-06" db="EMBL/GenBank/DDBJ databases">
        <authorList>
            <person name="Kallberg Y."/>
            <person name="Tangrot J."/>
            <person name="Rosling A."/>
        </authorList>
    </citation>
    <scope>NUCLEOTIDE SEQUENCE</scope>
    <source>
        <strain evidence="2">AZ414A</strain>
    </source>
</reference>
<dbReference type="AlphaFoldDB" id="A0A9N9AX16"/>
<dbReference type="InterPro" id="IPR011009">
    <property type="entry name" value="Kinase-like_dom_sf"/>
</dbReference>
<evidence type="ECO:0000313" key="3">
    <source>
        <dbReference type="Proteomes" id="UP000789706"/>
    </source>
</evidence>
<dbReference type="EMBL" id="CAJVPK010000738">
    <property type="protein sequence ID" value="CAG8544692.1"/>
    <property type="molecule type" value="Genomic_DNA"/>
</dbReference>
<comment type="caution">
    <text evidence="2">The sequence shown here is derived from an EMBL/GenBank/DDBJ whole genome shotgun (WGS) entry which is preliminary data.</text>
</comment>
<dbReference type="Gene3D" id="1.10.510.10">
    <property type="entry name" value="Transferase(Phosphotransferase) domain 1"/>
    <property type="match status" value="1"/>
</dbReference>
<dbReference type="GO" id="GO:0005524">
    <property type="term" value="F:ATP binding"/>
    <property type="evidence" value="ECO:0007669"/>
    <property type="project" value="InterPro"/>
</dbReference>
<dbReference type="Pfam" id="PF07714">
    <property type="entry name" value="PK_Tyr_Ser-Thr"/>
    <property type="match status" value="1"/>
</dbReference>
<feature type="domain" description="Protein kinase" evidence="1">
    <location>
        <begin position="1"/>
        <end position="119"/>
    </location>
</feature>
<dbReference type="GO" id="GO:0004672">
    <property type="term" value="F:protein kinase activity"/>
    <property type="evidence" value="ECO:0007669"/>
    <property type="project" value="InterPro"/>
</dbReference>
<gene>
    <name evidence="2" type="ORF">DEBURN_LOCUS6796</name>
</gene>
<evidence type="ECO:0000259" key="1">
    <source>
        <dbReference type="PROSITE" id="PS50011"/>
    </source>
</evidence>
<sequence>MELKRIGIMTKSNVKKPLRWDSRIGLLRQIIDGLDNLHRKNLVHGNLHSGNILMENCESISARIADFGLNGYIKDDNALGKFKTINDEKEIIHPQTCYYSRNIYTLYGLQDSLKKLRRT</sequence>
<dbReference type="Proteomes" id="UP000789706">
    <property type="component" value="Unassembled WGS sequence"/>
</dbReference>
<dbReference type="InterPro" id="IPR000719">
    <property type="entry name" value="Prot_kinase_dom"/>
</dbReference>
<accession>A0A9N9AX16</accession>
<dbReference type="SUPFAM" id="SSF56112">
    <property type="entry name" value="Protein kinase-like (PK-like)"/>
    <property type="match status" value="1"/>
</dbReference>
<organism evidence="2 3">
    <name type="scientific">Diversispora eburnea</name>
    <dbReference type="NCBI Taxonomy" id="1213867"/>
    <lineage>
        <taxon>Eukaryota</taxon>
        <taxon>Fungi</taxon>
        <taxon>Fungi incertae sedis</taxon>
        <taxon>Mucoromycota</taxon>
        <taxon>Glomeromycotina</taxon>
        <taxon>Glomeromycetes</taxon>
        <taxon>Diversisporales</taxon>
        <taxon>Diversisporaceae</taxon>
        <taxon>Diversispora</taxon>
    </lineage>
</organism>